<dbReference type="Proteomes" id="UP000694395">
    <property type="component" value="Chromosome 21"/>
</dbReference>
<dbReference type="Gene3D" id="2.60.40.10">
    <property type="entry name" value="Immunoglobulins"/>
    <property type="match status" value="1"/>
</dbReference>
<comment type="subcellular location">
    <subcellularLocation>
        <location evidence="1">Cell membrane</location>
    </subcellularLocation>
</comment>
<evidence type="ECO:0000313" key="10">
    <source>
        <dbReference type="Proteomes" id="UP000694395"/>
    </source>
</evidence>
<dbReference type="GO" id="GO:0009617">
    <property type="term" value="P:response to bacterium"/>
    <property type="evidence" value="ECO:0007669"/>
    <property type="project" value="TreeGrafter"/>
</dbReference>
<evidence type="ECO:0000313" key="9">
    <source>
        <dbReference type="Ensembl" id="ENSOMYP00000033038.2"/>
    </source>
</evidence>
<evidence type="ECO:0008006" key="11">
    <source>
        <dbReference type="Google" id="ProtNLM"/>
    </source>
</evidence>
<proteinExistence type="predicted"/>
<dbReference type="InterPro" id="IPR013783">
    <property type="entry name" value="Ig-like_fold"/>
</dbReference>
<organism evidence="9 10">
    <name type="scientific">Oncorhynchus mykiss</name>
    <name type="common">Rainbow trout</name>
    <name type="synonym">Salmo gairdneri</name>
    <dbReference type="NCBI Taxonomy" id="8022"/>
    <lineage>
        <taxon>Eukaryota</taxon>
        <taxon>Metazoa</taxon>
        <taxon>Chordata</taxon>
        <taxon>Craniata</taxon>
        <taxon>Vertebrata</taxon>
        <taxon>Euteleostomi</taxon>
        <taxon>Actinopterygii</taxon>
        <taxon>Neopterygii</taxon>
        <taxon>Teleostei</taxon>
        <taxon>Protacanthopterygii</taxon>
        <taxon>Salmoniformes</taxon>
        <taxon>Salmonidae</taxon>
        <taxon>Salmoninae</taxon>
        <taxon>Oncorhynchus</taxon>
    </lineage>
</organism>
<protein>
    <recommendedName>
        <fullName evidence="11">Immunoglobulin V-set domain-containing protein</fullName>
    </recommendedName>
</protein>
<keyword evidence="2" id="KW-1003">Cell membrane</keyword>
<evidence type="ECO:0000256" key="5">
    <source>
        <dbReference type="ARBA" id="ARBA00023136"/>
    </source>
</evidence>
<dbReference type="PANTHER" id="PTHR19433">
    <property type="entry name" value="T-CELL RECEPTOR ALPHA CHAIN V REGION-RELATED"/>
    <property type="match status" value="1"/>
</dbReference>
<reference evidence="9" key="3">
    <citation type="submission" date="2025-09" db="UniProtKB">
        <authorList>
            <consortium name="Ensembl"/>
        </authorList>
    </citation>
    <scope>IDENTIFICATION</scope>
</reference>
<dbReference type="InterPro" id="IPR052051">
    <property type="entry name" value="TCR_complex_component"/>
</dbReference>
<dbReference type="PANTHER" id="PTHR19433:SF133">
    <property type="entry name" value="IMMUNE-TYPE RECEPTOR 5 PRECURSOR-RELATED"/>
    <property type="match status" value="1"/>
</dbReference>
<evidence type="ECO:0000256" key="7">
    <source>
        <dbReference type="ARBA" id="ARBA00023180"/>
    </source>
</evidence>
<feature type="region of interest" description="Disordered" evidence="8">
    <location>
        <begin position="192"/>
        <end position="219"/>
    </location>
</feature>
<dbReference type="GO" id="GO:0005886">
    <property type="term" value="C:plasma membrane"/>
    <property type="evidence" value="ECO:0007669"/>
    <property type="project" value="UniProtKB-SubCell"/>
</dbReference>
<accession>A0A8C7VKT9</accession>
<keyword evidence="7" id="KW-0325">Glycoprotein</keyword>
<feature type="compositionally biased region" description="Basic and acidic residues" evidence="8">
    <location>
        <begin position="196"/>
        <end position="212"/>
    </location>
</feature>
<dbReference type="GO" id="GO:0002376">
    <property type="term" value="P:immune system process"/>
    <property type="evidence" value="ECO:0007669"/>
    <property type="project" value="UniProtKB-KW"/>
</dbReference>
<dbReference type="SUPFAM" id="SSF48726">
    <property type="entry name" value="Immunoglobulin"/>
    <property type="match status" value="1"/>
</dbReference>
<evidence type="ECO:0000256" key="6">
    <source>
        <dbReference type="ARBA" id="ARBA00023157"/>
    </source>
</evidence>
<dbReference type="InterPro" id="IPR036179">
    <property type="entry name" value="Ig-like_dom_sf"/>
</dbReference>
<keyword evidence="5" id="KW-0472">Membrane</keyword>
<dbReference type="AlphaFoldDB" id="A0A8C7VKT9"/>
<evidence type="ECO:0000256" key="1">
    <source>
        <dbReference type="ARBA" id="ARBA00004236"/>
    </source>
</evidence>
<sequence>VLTIFGTRGNVTIDCHMTSENINYMVWYKLTTGMVLQYITKYSKYQKDIGNYFTYSMFSEYLKTVIQQPVSESVQHGSGESFPGIIYTHGDRSDQCEKSSEAGSPTQRCVYKLPKRNLSLSDAGTYYCAVASCWEILFGNWTKLDVEGNFFHFVFNRKRVEIWECNFRLKLRKGSDPYDVVNYAAVSFTTKKSPSSRRERAQTSREDAEYSEVRYLQQE</sequence>
<evidence type="ECO:0000256" key="8">
    <source>
        <dbReference type="SAM" id="MobiDB-lite"/>
    </source>
</evidence>
<dbReference type="Ensembl" id="ENSOMYT00000036044.2">
    <property type="protein sequence ID" value="ENSOMYP00000033038.2"/>
    <property type="gene ID" value="ENSOMYG00000070461.1"/>
</dbReference>
<reference evidence="9" key="2">
    <citation type="submission" date="2025-08" db="UniProtKB">
        <authorList>
            <consortium name="Ensembl"/>
        </authorList>
    </citation>
    <scope>IDENTIFICATION</scope>
</reference>
<keyword evidence="10" id="KW-1185">Reference proteome</keyword>
<keyword evidence="4" id="KW-0391">Immunity</keyword>
<keyword evidence="6" id="KW-1015">Disulfide bond</keyword>
<name>A0A8C7VKT9_ONCMY</name>
<keyword evidence="3" id="KW-0732">Signal</keyword>
<evidence type="ECO:0000256" key="3">
    <source>
        <dbReference type="ARBA" id="ARBA00022729"/>
    </source>
</evidence>
<dbReference type="GeneTree" id="ENSGT01030000234530"/>
<evidence type="ECO:0000256" key="4">
    <source>
        <dbReference type="ARBA" id="ARBA00022859"/>
    </source>
</evidence>
<evidence type="ECO:0000256" key="2">
    <source>
        <dbReference type="ARBA" id="ARBA00022475"/>
    </source>
</evidence>
<reference evidence="9" key="1">
    <citation type="submission" date="2020-07" db="EMBL/GenBank/DDBJ databases">
        <title>A long reads based de novo assembly of the rainbow trout Arlee double haploid line genome.</title>
        <authorList>
            <person name="Gao G."/>
            <person name="Palti Y."/>
        </authorList>
    </citation>
    <scope>NUCLEOTIDE SEQUENCE [LARGE SCALE GENOMIC DNA]</scope>
</reference>